<proteinExistence type="predicted"/>
<evidence type="ECO:0000313" key="3">
    <source>
        <dbReference type="EMBL" id="GAA4930646.1"/>
    </source>
</evidence>
<dbReference type="Proteomes" id="UP001499993">
    <property type="component" value="Unassembled WGS sequence"/>
</dbReference>
<feature type="domain" description="DUF4097" evidence="2">
    <location>
        <begin position="74"/>
        <end position="218"/>
    </location>
</feature>
<dbReference type="EMBL" id="BAABIK010000003">
    <property type="protein sequence ID" value="GAA4930646.1"/>
    <property type="molecule type" value="Genomic_DNA"/>
</dbReference>
<evidence type="ECO:0000259" key="2">
    <source>
        <dbReference type="Pfam" id="PF13349"/>
    </source>
</evidence>
<keyword evidence="4" id="KW-1185">Reference proteome</keyword>
<name>A0ABP9G723_9ACTN</name>
<dbReference type="Pfam" id="PF13349">
    <property type="entry name" value="DUF4097"/>
    <property type="match status" value="1"/>
</dbReference>
<sequence length="264" mass="27740">MPNFDTPEPITAEIDLAVGTVQINAGDRGDTNVEVRPRDPGKDADVRVAEEIRVEFAGDVLLVHDPGTTGLSRLLRKGVVDVTVDLPAGSRIQADLRDAGLRCEGRLGAARITASTGNVTLDRMTGNAEITSTHGRVRVQEIDGAAAVRTSNGAIALGTVTGRLRTNSAHGDITVERALSSVTARTAHGSVRIGEVVRGEVDLETSYGEVEVGIREGTAAWLDTGSKHGSTTSSLEAAEEPGPAEETVEVRARSTYGDIVVRRA</sequence>
<organism evidence="3 4">
    <name type="scientific">Streptomonospora halophila</name>
    <dbReference type="NCBI Taxonomy" id="427369"/>
    <lineage>
        <taxon>Bacteria</taxon>
        <taxon>Bacillati</taxon>
        <taxon>Actinomycetota</taxon>
        <taxon>Actinomycetes</taxon>
        <taxon>Streptosporangiales</taxon>
        <taxon>Nocardiopsidaceae</taxon>
        <taxon>Streptomonospora</taxon>
    </lineage>
</organism>
<accession>A0ABP9G723</accession>
<feature type="region of interest" description="Disordered" evidence="1">
    <location>
        <begin position="223"/>
        <end position="250"/>
    </location>
</feature>
<protein>
    <submittedName>
        <fullName evidence="3">DUF4097 family beta strand repeat-containing protein</fullName>
    </submittedName>
</protein>
<gene>
    <name evidence="3" type="ORF">GCM10023224_07990</name>
</gene>
<dbReference type="RefSeq" id="WP_345555509.1">
    <property type="nucleotide sequence ID" value="NZ_BAABIK010000003.1"/>
</dbReference>
<feature type="compositionally biased region" description="Acidic residues" evidence="1">
    <location>
        <begin position="237"/>
        <end position="247"/>
    </location>
</feature>
<reference evidence="4" key="1">
    <citation type="journal article" date="2019" name="Int. J. Syst. Evol. Microbiol.">
        <title>The Global Catalogue of Microorganisms (GCM) 10K type strain sequencing project: providing services to taxonomists for standard genome sequencing and annotation.</title>
        <authorList>
            <consortium name="The Broad Institute Genomics Platform"/>
            <consortium name="The Broad Institute Genome Sequencing Center for Infectious Disease"/>
            <person name="Wu L."/>
            <person name="Ma J."/>
        </authorList>
    </citation>
    <scope>NUCLEOTIDE SEQUENCE [LARGE SCALE GENOMIC DNA]</scope>
    <source>
        <strain evidence="4">JCM 18123</strain>
    </source>
</reference>
<dbReference type="InterPro" id="IPR025164">
    <property type="entry name" value="Toastrack_DUF4097"/>
</dbReference>
<evidence type="ECO:0000256" key="1">
    <source>
        <dbReference type="SAM" id="MobiDB-lite"/>
    </source>
</evidence>
<evidence type="ECO:0000313" key="4">
    <source>
        <dbReference type="Proteomes" id="UP001499993"/>
    </source>
</evidence>
<comment type="caution">
    <text evidence="3">The sequence shown here is derived from an EMBL/GenBank/DDBJ whole genome shotgun (WGS) entry which is preliminary data.</text>
</comment>